<feature type="region of interest" description="Disordered" evidence="1">
    <location>
        <begin position="118"/>
        <end position="156"/>
    </location>
</feature>
<evidence type="ECO:0000313" key="3">
    <source>
        <dbReference type="Proteomes" id="UP000770661"/>
    </source>
</evidence>
<organism evidence="2 3">
    <name type="scientific">Chionoecetes opilio</name>
    <name type="common">Atlantic snow crab</name>
    <name type="synonym">Cancer opilio</name>
    <dbReference type="NCBI Taxonomy" id="41210"/>
    <lineage>
        <taxon>Eukaryota</taxon>
        <taxon>Metazoa</taxon>
        <taxon>Ecdysozoa</taxon>
        <taxon>Arthropoda</taxon>
        <taxon>Crustacea</taxon>
        <taxon>Multicrustacea</taxon>
        <taxon>Malacostraca</taxon>
        <taxon>Eumalacostraca</taxon>
        <taxon>Eucarida</taxon>
        <taxon>Decapoda</taxon>
        <taxon>Pleocyemata</taxon>
        <taxon>Brachyura</taxon>
        <taxon>Eubrachyura</taxon>
        <taxon>Majoidea</taxon>
        <taxon>Majidae</taxon>
        <taxon>Chionoecetes</taxon>
    </lineage>
</organism>
<reference evidence="2" key="1">
    <citation type="submission" date="2020-07" db="EMBL/GenBank/DDBJ databases">
        <title>The High-quality genome of the commercially important snow crab, Chionoecetes opilio.</title>
        <authorList>
            <person name="Jeong J.-H."/>
            <person name="Ryu S."/>
        </authorList>
    </citation>
    <scope>NUCLEOTIDE SEQUENCE</scope>
    <source>
        <strain evidence="2">MADBK_172401_WGS</strain>
        <tissue evidence="2">Digestive gland</tissue>
    </source>
</reference>
<keyword evidence="3" id="KW-1185">Reference proteome</keyword>
<gene>
    <name evidence="2" type="ORF">GWK47_004773</name>
</gene>
<accession>A0A8J4YBV1</accession>
<sequence>MKPRVCFILTRIIRSSTGVTSTTDGCSLLEMPIDVPVHAGPPWPAPGKTGECAQQSAGKPTMQELPVPLIRPDKTAQTILACPTRVAHVNRHVETDTVKSRLLFEVTEQAVLHLRRQQDEDEEETFFKALRSPGPTATEGTNSTRPSNKMGKELKS</sequence>
<dbReference type="EMBL" id="JACEEZ010005937">
    <property type="protein sequence ID" value="KAG0725170.1"/>
    <property type="molecule type" value="Genomic_DNA"/>
</dbReference>
<feature type="compositionally biased region" description="Polar residues" evidence="1">
    <location>
        <begin position="138"/>
        <end position="147"/>
    </location>
</feature>
<name>A0A8J4YBV1_CHIOP</name>
<evidence type="ECO:0000313" key="2">
    <source>
        <dbReference type="EMBL" id="KAG0725170.1"/>
    </source>
</evidence>
<evidence type="ECO:0000256" key="1">
    <source>
        <dbReference type="SAM" id="MobiDB-lite"/>
    </source>
</evidence>
<comment type="caution">
    <text evidence="2">The sequence shown here is derived from an EMBL/GenBank/DDBJ whole genome shotgun (WGS) entry which is preliminary data.</text>
</comment>
<dbReference type="AlphaFoldDB" id="A0A8J4YBV1"/>
<protein>
    <submittedName>
        <fullName evidence="2">Uncharacterized protein</fullName>
    </submittedName>
</protein>
<proteinExistence type="predicted"/>
<dbReference type="Proteomes" id="UP000770661">
    <property type="component" value="Unassembled WGS sequence"/>
</dbReference>